<reference evidence="1" key="1">
    <citation type="submission" date="2018-05" db="EMBL/GenBank/DDBJ databases">
        <authorList>
            <person name="Lanie J.A."/>
            <person name="Ng W.-L."/>
            <person name="Kazmierczak K.M."/>
            <person name="Andrzejewski T.M."/>
            <person name="Davidsen T.M."/>
            <person name="Wayne K.J."/>
            <person name="Tettelin H."/>
            <person name="Glass J.I."/>
            <person name="Rusch D."/>
            <person name="Podicherti R."/>
            <person name="Tsui H.-C.T."/>
            <person name="Winkler M.E."/>
        </authorList>
    </citation>
    <scope>NUCLEOTIDE SEQUENCE</scope>
</reference>
<sequence length="56" mass="6298">MKKIVILLGLLLSLNAMSDEWPHENISNAVFALNVEDRVPINIVEEADNSLGKIYF</sequence>
<accession>A0A382C0W8</accession>
<dbReference type="EMBL" id="UINC01032221">
    <property type="protein sequence ID" value="SVB19524.1"/>
    <property type="molecule type" value="Genomic_DNA"/>
</dbReference>
<proteinExistence type="predicted"/>
<protein>
    <submittedName>
        <fullName evidence="1">Uncharacterized protein</fullName>
    </submittedName>
</protein>
<dbReference type="AlphaFoldDB" id="A0A382C0W8"/>
<name>A0A382C0W8_9ZZZZ</name>
<evidence type="ECO:0000313" key="1">
    <source>
        <dbReference type="EMBL" id="SVB19524.1"/>
    </source>
</evidence>
<organism evidence="1">
    <name type="scientific">marine metagenome</name>
    <dbReference type="NCBI Taxonomy" id="408172"/>
    <lineage>
        <taxon>unclassified sequences</taxon>
        <taxon>metagenomes</taxon>
        <taxon>ecological metagenomes</taxon>
    </lineage>
</organism>
<gene>
    <name evidence="1" type="ORF">METZ01_LOCUS172378</name>
</gene>
<feature type="non-terminal residue" evidence="1">
    <location>
        <position position="56"/>
    </location>
</feature>